<dbReference type="Pfam" id="PF07719">
    <property type="entry name" value="TPR_2"/>
    <property type="match status" value="1"/>
</dbReference>
<sequence>MGNYAEALDSFDRAIALQPNDTAAWVFRAVMLIHLEQYSEALESCDRAIAISPDYSEAWTFRGVALHRLGRYQEAYASYDRAVGQDYLSPKARIRRWLKQQFESLRQAWVNR</sequence>
<dbReference type="KEGG" id="tsin:OXH18_17390"/>
<dbReference type="InterPro" id="IPR011990">
    <property type="entry name" value="TPR-like_helical_dom_sf"/>
</dbReference>
<dbReference type="PROSITE" id="PS50293">
    <property type="entry name" value="TPR_REGION"/>
    <property type="match status" value="1"/>
</dbReference>
<dbReference type="AlphaFoldDB" id="A0A9E9C3G1"/>
<evidence type="ECO:0000256" key="1">
    <source>
        <dbReference type="ARBA" id="ARBA00022737"/>
    </source>
</evidence>
<dbReference type="SMART" id="SM00028">
    <property type="entry name" value="TPR"/>
    <property type="match status" value="3"/>
</dbReference>
<dbReference type="EMBL" id="CP113797">
    <property type="protein sequence ID" value="WAL58936.1"/>
    <property type="molecule type" value="Genomic_DNA"/>
</dbReference>
<accession>A0A9E9C3G1</accession>
<dbReference type="PANTHER" id="PTHR44858:SF1">
    <property type="entry name" value="UDP-N-ACETYLGLUCOSAMINE--PEPTIDE N-ACETYLGLUCOSAMINYLTRANSFERASE SPINDLY-RELATED"/>
    <property type="match status" value="1"/>
</dbReference>
<dbReference type="Proteomes" id="UP001163152">
    <property type="component" value="Chromosome"/>
</dbReference>
<feature type="repeat" description="TPR" evidence="3">
    <location>
        <begin position="22"/>
        <end position="55"/>
    </location>
</feature>
<proteinExistence type="predicted"/>
<feature type="repeat" description="TPR" evidence="3">
    <location>
        <begin position="1"/>
        <end position="21"/>
    </location>
</feature>
<evidence type="ECO:0000256" key="2">
    <source>
        <dbReference type="ARBA" id="ARBA00022803"/>
    </source>
</evidence>
<keyword evidence="2 3" id="KW-0802">TPR repeat</keyword>
<reference evidence="4" key="1">
    <citation type="submission" date="2022-12" db="EMBL/GenBank/DDBJ databases">
        <title>Polyphasic identification of a Novel Hot-Spring Cyanobacterium Ocullathermofonsia sinensis gen nov. sp. nov. and Genomic Insights on its Adaptations to the Thermal Habitat.</title>
        <authorList>
            <person name="Daroch M."/>
            <person name="Tang J."/>
            <person name="Jiang Y."/>
        </authorList>
    </citation>
    <scope>NUCLEOTIDE SEQUENCE</scope>
    <source>
        <strain evidence="4">PKUAC-SCTA174</strain>
    </source>
</reference>
<keyword evidence="1" id="KW-0677">Repeat</keyword>
<protein>
    <submittedName>
        <fullName evidence="4">Tetratricopeptide repeat protein</fullName>
    </submittedName>
</protein>
<gene>
    <name evidence="4" type="ORF">OXH18_17390</name>
</gene>
<dbReference type="InterPro" id="IPR013105">
    <property type="entry name" value="TPR_2"/>
</dbReference>
<name>A0A9E9C3G1_9CYAN</name>
<evidence type="ECO:0000313" key="5">
    <source>
        <dbReference type="Proteomes" id="UP001163152"/>
    </source>
</evidence>
<dbReference type="InterPro" id="IPR019734">
    <property type="entry name" value="TPR_rpt"/>
</dbReference>
<dbReference type="Pfam" id="PF13432">
    <property type="entry name" value="TPR_16"/>
    <property type="match status" value="1"/>
</dbReference>
<dbReference type="RefSeq" id="WP_268608395.1">
    <property type="nucleotide sequence ID" value="NZ_CP113797.1"/>
</dbReference>
<dbReference type="PANTHER" id="PTHR44858">
    <property type="entry name" value="TETRATRICOPEPTIDE REPEAT PROTEIN 6"/>
    <property type="match status" value="1"/>
</dbReference>
<evidence type="ECO:0000256" key="3">
    <source>
        <dbReference type="PROSITE-ProRule" id="PRU00339"/>
    </source>
</evidence>
<dbReference type="SUPFAM" id="SSF48452">
    <property type="entry name" value="TPR-like"/>
    <property type="match status" value="1"/>
</dbReference>
<dbReference type="InterPro" id="IPR050498">
    <property type="entry name" value="Ycf3"/>
</dbReference>
<dbReference type="PROSITE" id="PS50005">
    <property type="entry name" value="TPR"/>
    <property type="match status" value="3"/>
</dbReference>
<feature type="repeat" description="TPR" evidence="3">
    <location>
        <begin position="56"/>
        <end position="89"/>
    </location>
</feature>
<keyword evidence="5" id="KW-1185">Reference proteome</keyword>
<organism evidence="4 5">
    <name type="scientific">Thermocoleostomius sinensis A174</name>
    <dbReference type="NCBI Taxonomy" id="2016057"/>
    <lineage>
        <taxon>Bacteria</taxon>
        <taxon>Bacillati</taxon>
        <taxon>Cyanobacteriota</taxon>
        <taxon>Cyanophyceae</taxon>
        <taxon>Oculatellales</taxon>
        <taxon>Oculatellaceae</taxon>
        <taxon>Thermocoleostomius</taxon>
    </lineage>
</organism>
<evidence type="ECO:0000313" key="4">
    <source>
        <dbReference type="EMBL" id="WAL58936.1"/>
    </source>
</evidence>
<dbReference type="Gene3D" id="1.25.40.10">
    <property type="entry name" value="Tetratricopeptide repeat domain"/>
    <property type="match status" value="1"/>
</dbReference>